<comment type="caution">
    <text evidence="9">The sequence shown here is derived from an EMBL/GenBank/DDBJ whole genome shotgun (WGS) entry which is preliminary data.</text>
</comment>
<evidence type="ECO:0000259" key="7">
    <source>
        <dbReference type="Pfam" id="PF16586"/>
    </source>
</evidence>
<keyword evidence="10" id="KW-1185">Reference proteome</keyword>
<dbReference type="InterPro" id="IPR025277">
    <property type="entry name" value="Apiosidase-like_cat_dom"/>
</dbReference>
<dbReference type="Gene3D" id="2.160.20.10">
    <property type="entry name" value="Single-stranded right-handed beta-helix, Pectin lyase-like"/>
    <property type="match status" value="1"/>
</dbReference>
<evidence type="ECO:0000259" key="6">
    <source>
        <dbReference type="Pfam" id="PF13204"/>
    </source>
</evidence>
<dbReference type="InterPro" id="IPR032260">
    <property type="entry name" value="DUF5060"/>
</dbReference>
<evidence type="ECO:0000256" key="2">
    <source>
        <dbReference type="ARBA" id="ARBA00023085"/>
    </source>
</evidence>
<feature type="domain" description="DUF5605" evidence="8">
    <location>
        <begin position="428"/>
        <end position="513"/>
    </location>
</feature>
<dbReference type="GO" id="GO:0030599">
    <property type="term" value="F:pectinesterase activity"/>
    <property type="evidence" value="ECO:0007669"/>
    <property type="project" value="InterPro"/>
</dbReference>
<keyword evidence="1" id="KW-0378">Hydrolase</keyword>
<evidence type="ECO:0000256" key="4">
    <source>
        <dbReference type="SAM" id="SignalP"/>
    </source>
</evidence>
<dbReference type="Gene3D" id="2.60.40.3950">
    <property type="match status" value="1"/>
</dbReference>
<dbReference type="Proteomes" id="UP000448575">
    <property type="component" value="Unassembled WGS sequence"/>
</dbReference>
<dbReference type="RefSeq" id="WP_161025145.1">
    <property type="nucleotide sequence ID" value="NZ_WWCJ01000005.1"/>
</dbReference>
<dbReference type="InterPro" id="IPR000070">
    <property type="entry name" value="Pectinesterase_cat"/>
</dbReference>
<dbReference type="AlphaFoldDB" id="A0A6N9HFT6"/>
<gene>
    <name evidence="9" type="ORF">GTP41_08525</name>
</gene>
<name>A0A6N9HFT6_9BURK</name>
<reference evidence="9 10" key="1">
    <citation type="submission" date="2019-12" db="EMBL/GenBank/DDBJ databases">
        <title>Novel species isolated from a subtropical stream in China.</title>
        <authorList>
            <person name="Lu H."/>
        </authorList>
    </citation>
    <scope>NUCLEOTIDE SEQUENCE [LARGE SCALE GENOMIC DNA]</scope>
    <source>
        <strain evidence="9 10">DS3</strain>
    </source>
</reference>
<dbReference type="EMBL" id="WWCJ01000005">
    <property type="protein sequence ID" value="MYN02147.1"/>
    <property type="molecule type" value="Genomic_DNA"/>
</dbReference>
<dbReference type="SUPFAM" id="SSF51445">
    <property type="entry name" value="(Trans)glycosidases"/>
    <property type="match status" value="1"/>
</dbReference>
<dbReference type="PANTHER" id="PTHR37836:SF2">
    <property type="entry name" value="DUF4038 DOMAIN-CONTAINING PROTEIN"/>
    <property type="match status" value="1"/>
</dbReference>
<evidence type="ECO:0000256" key="3">
    <source>
        <dbReference type="SAM" id="MobiDB-lite"/>
    </source>
</evidence>
<evidence type="ECO:0000313" key="10">
    <source>
        <dbReference type="Proteomes" id="UP000448575"/>
    </source>
</evidence>
<dbReference type="InterPro" id="IPR041239">
    <property type="entry name" value="DUF5605"/>
</dbReference>
<dbReference type="PANTHER" id="PTHR37836">
    <property type="entry name" value="LMO1036 PROTEIN"/>
    <property type="match status" value="1"/>
</dbReference>
<feature type="signal peptide" evidence="4">
    <location>
        <begin position="1"/>
        <end position="19"/>
    </location>
</feature>
<feature type="region of interest" description="Disordered" evidence="3">
    <location>
        <begin position="1214"/>
        <end position="1246"/>
    </location>
</feature>
<dbReference type="Pfam" id="PF13204">
    <property type="entry name" value="Apiosidase"/>
    <property type="match status" value="1"/>
</dbReference>
<evidence type="ECO:0000259" key="5">
    <source>
        <dbReference type="Pfam" id="PF01095"/>
    </source>
</evidence>
<sequence>MLRCLLLACVLLLSAAAHADPVEQWGTAEIALAGPQDGNPFVEVELSATFRQGQRSMQVAGFYDGEGKYKIRFMPDAVGTWEYETHSNRSALSGKKGKVQAVAPKTGNRGPVRVRNTWHFAYADGTPYWQVGTTAYSWTNQPAALQEQTLRTLAASPFNKMRMGVFPKRYEFNANEPPLYPFEGKAPRQWDFSRFNPAFFRNLEQRVAQLRALGIEADIILFHPYDKGHWGFDAMPAEANARYLRYIVARLAAYRNVWWSMANEFDFVKTKSMAEWDSYFQLVQESDPYQHLRSIHNGFVFYNHSKPWVTHVSVQSGTLAADYERAVLLRDVYNKPVVYDEVKYEGNFPQRWGKLSPQEMVLRFWQGAIAGTYVGHSETYLSPDEVVWWAKGGVLRGESPARLEFFRKILAESPAQGLEPIDKWQGFPFAGRRGQYYLGYFGGETPSSWPVVLHNKGLVDGARFRAEVIDTWNMTVTPVPGVFEMRKRDAYNFADKNGRSIALPGRPYMAVRLVRIGEGAACAGGAAWCRNAPWTVAPPAAQGSGLAPVQALHGEDAPRGVLPATGAPAGPVALVPALQTAAATSGAYFVEARFRPADGGAGQGYVIARYADDRNWLGFGLDVAPNGGRVAVNIVRMIDGQPKFLKQVRTEPVPGNSAYTIRLDVDGAALTAHLNGSRLIGVDEPNPLPPRIGVLAQGGTFEIDGLRAGDMAQPPTSIGLVHRHRQLTLQAGEPAQRYDVRAVARTGLRAVRFHAAAGDPAIAEARVEGDQLLLQPRAEGTTAVTLTSAEDPNIALTLAVRVSPAFAASTRQYALASAVQPAARERDVPIDTRLQLRFDSTPAIGANGSVRIVRSADGVTVDTIYPGMELDEIGAAQDGIKRVVRYRAISADGSTVTIRPHDGKLAYGTDYTVLVDGNIFGGAKLAGQPFDGIGKPAAWTFRTRERPPAAAASLRVAASGKADFRTVQGALNHAMQHVPRTQPVTIHLANGRHEGLLYLRGKDNVTLRGESRSGTVIAGENSDGVNPGSGTGQGAMAPGASGGRAVLLVEDADLLRLDTLTLANTTWRSKTIGAQAEALNFNSEGRLIATHADFLSEQDTIQVKGYAWFYRCLVSGNVDFIWGYNRAALFEESEIRSVGDSANPASGGYLVQARTVAEGDPGFVFLNSRLTHGPGPAGNDVPPGATYLARPGVVTAWDNVRYINTRLGPHISAKGWSGEPRNGKGWEEVGSSSLSGEPLDLAQRRGGRVLPAADAARYDSRAKVFSQYDNGKGWNPQP</sequence>
<evidence type="ECO:0000259" key="8">
    <source>
        <dbReference type="Pfam" id="PF18310"/>
    </source>
</evidence>
<feature type="domain" description="Pectinesterase catalytic" evidence="5">
    <location>
        <begin position="955"/>
        <end position="1217"/>
    </location>
</feature>
<dbReference type="InterPro" id="IPR012334">
    <property type="entry name" value="Pectin_lyas_fold"/>
</dbReference>
<dbReference type="Gene3D" id="2.60.40.10">
    <property type="entry name" value="Immunoglobulins"/>
    <property type="match status" value="1"/>
</dbReference>
<dbReference type="Gene3D" id="2.60.120.560">
    <property type="entry name" value="Exo-inulinase, domain 1"/>
    <property type="match status" value="1"/>
</dbReference>
<dbReference type="Pfam" id="PF16586">
    <property type="entry name" value="DUF5060"/>
    <property type="match status" value="1"/>
</dbReference>
<keyword evidence="4" id="KW-0732">Signal</keyword>
<proteinExistence type="predicted"/>
<dbReference type="GO" id="GO:0042545">
    <property type="term" value="P:cell wall modification"/>
    <property type="evidence" value="ECO:0007669"/>
    <property type="project" value="InterPro"/>
</dbReference>
<dbReference type="InterPro" id="IPR013783">
    <property type="entry name" value="Ig-like_fold"/>
</dbReference>
<keyword evidence="2" id="KW-0063">Aspartyl esterase</keyword>
<dbReference type="SUPFAM" id="SSF51126">
    <property type="entry name" value="Pectin lyase-like"/>
    <property type="match status" value="1"/>
</dbReference>
<protein>
    <submittedName>
        <fullName evidence="9">DUF5060 domain-containing protein</fullName>
    </submittedName>
</protein>
<feature type="domain" description="Apiosidase-like catalytic" evidence="6">
    <location>
        <begin position="118"/>
        <end position="376"/>
    </location>
</feature>
<accession>A0A6N9HFT6</accession>
<feature type="domain" description="DUF5060" evidence="7">
    <location>
        <begin position="22"/>
        <end position="88"/>
    </location>
</feature>
<feature type="chain" id="PRO_5026973173" evidence="4">
    <location>
        <begin position="20"/>
        <end position="1278"/>
    </location>
</feature>
<dbReference type="InterPro" id="IPR011050">
    <property type="entry name" value="Pectin_lyase_fold/virulence"/>
</dbReference>
<organism evidence="9 10">
    <name type="scientific">Pseudoduganella guangdongensis</name>
    <dbReference type="NCBI Taxonomy" id="2692179"/>
    <lineage>
        <taxon>Bacteria</taxon>
        <taxon>Pseudomonadati</taxon>
        <taxon>Pseudomonadota</taxon>
        <taxon>Betaproteobacteria</taxon>
        <taxon>Burkholderiales</taxon>
        <taxon>Oxalobacteraceae</taxon>
        <taxon>Telluria group</taxon>
        <taxon>Pseudoduganella</taxon>
    </lineage>
</organism>
<dbReference type="Pfam" id="PF01095">
    <property type="entry name" value="Pectinesterase"/>
    <property type="match status" value="1"/>
</dbReference>
<dbReference type="InterPro" id="IPR017853">
    <property type="entry name" value="GH"/>
</dbReference>
<dbReference type="Gene3D" id="3.20.20.80">
    <property type="entry name" value="Glycosidases"/>
    <property type="match status" value="1"/>
</dbReference>
<evidence type="ECO:0000313" key="9">
    <source>
        <dbReference type="EMBL" id="MYN02147.1"/>
    </source>
</evidence>
<evidence type="ECO:0000256" key="1">
    <source>
        <dbReference type="ARBA" id="ARBA00022801"/>
    </source>
</evidence>
<dbReference type="Pfam" id="PF18310">
    <property type="entry name" value="DUF5605"/>
    <property type="match status" value="1"/>
</dbReference>